<name>A0ABQ6BCV0_9BRAD</name>
<gene>
    <name evidence="2" type="ORF">GCM10007857_66710</name>
</gene>
<evidence type="ECO:0000313" key="3">
    <source>
        <dbReference type="Proteomes" id="UP001156905"/>
    </source>
</evidence>
<proteinExistence type="predicted"/>
<organism evidence="2 3">
    <name type="scientific">Bradyrhizobium iriomotense</name>
    <dbReference type="NCBI Taxonomy" id="441950"/>
    <lineage>
        <taxon>Bacteria</taxon>
        <taxon>Pseudomonadati</taxon>
        <taxon>Pseudomonadota</taxon>
        <taxon>Alphaproteobacteria</taxon>
        <taxon>Hyphomicrobiales</taxon>
        <taxon>Nitrobacteraceae</taxon>
        <taxon>Bradyrhizobium</taxon>
    </lineage>
</organism>
<sequence>MKGIDLFIIVLAGLTLGGLAAAIARETFERELRWWEYLALWAASIALLCCIVRIMGVAET</sequence>
<evidence type="ECO:0000256" key="1">
    <source>
        <dbReference type="SAM" id="Phobius"/>
    </source>
</evidence>
<dbReference type="EMBL" id="BSOW01000030">
    <property type="protein sequence ID" value="GLR89957.1"/>
    <property type="molecule type" value="Genomic_DNA"/>
</dbReference>
<keyword evidence="3" id="KW-1185">Reference proteome</keyword>
<comment type="caution">
    <text evidence="2">The sequence shown here is derived from an EMBL/GenBank/DDBJ whole genome shotgun (WGS) entry which is preliminary data.</text>
</comment>
<evidence type="ECO:0000313" key="2">
    <source>
        <dbReference type="EMBL" id="GLR89957.1"/>
    </source>
</evidence>
<accession>A0ABQ6BCV0</accession>
<protein>
    <submittedName>
        <fullName evidence="2">Uncharacterized protein</fullName>
    </submittedName>
</protein>
<keyword evidence="1" id="KW-1133">Transmembrane helix</keyword>
<dbReference type="Proteomes" id="UP001156905">
    <property type="component" value="Unassembled WGS sequence"/>
</dbReference>
<keyword evidence="1" id="KW-0472">Membrane</keyword>
<feature type="transmembrane region" description="Helical" evidence="1">
    <location>
        <begin position="38"/>
        <end position="58"/>
    </location>
</feature>
<reference evidence="3" key="1">
    <citation type="journal article" date="2019" name="Int. J. Syst. Evol. Microbiol.">
        <title>The Global Catalogue of Microorganisms (GCM) 10K type strain sequencing project: providing services to taxonomists for standard genome sequencing and annotation.</title>
        <authorList>
            <consortium name="The Broad Institute Genomics Platform"/>
            <consortium name="The Broad Institute Genome Sequencing Center for Infectious Disease"/>
            <person name="Wu L."/>
            <person name="Ma J."/>
        </authorList>
    </citation>
    <scope>NUCLEOTIDE SEQUENCE [LARGE SCALE GENOMIC DNA]</scope>
    <source>
        <strain evidence="3">NBRC 102520</strain>
    </source>
</reference>
<keyword evidence="1" id="KW-0812">Transmembrane</keyword>